<dbReference type="AlphaFoldDB" id="A0A174NWJ5"/>
<name>A0A174NWJ5_BACUN</name>
<sequence length="304" mass="34413">MQTLFTGDPSTTVQYFPRVSIKIHCCRYWWLKNWEYSTLSFPFWRIYHNTGVGGVIEYRGTTYRMETNKVYLIAPNTDYSSRIEGNSIPRRGNCLCGGNLGALAESEREQLLANGAIGHLFVHFSLGFPYDNALKGVFPIDLTESLEAKIDHMQRYLLSSGQISTFGIGAFLNVQALICEILLGVEGSQWKPNTGDVRIAQAISYIEDHCEENLSNELLASRACMATNSFSRLFKNETGVTLQKFVKKKRIDYACMLITHTGMSIEEIAAKTGFSNRFHFTRVFCEIMKVAPGKYRDLFLFPPA</sequence>
<dbReference type="InterPro" id="IPR018060">
    <property type="entry name" value="HTH_AraC"/>
</dbReference>
<evidence type="ECO:0000313" key="10">
    <source>
        <dbReference type="Proteomes" id="UP000441711"/>
    </source>
</evidence>
<dbReference type="Proteomes" id="UP000095614">
    <property type="component" value="Unassembled WGS sequence"/>
</dbReference>
<keyword evidence="1" id="KW-0805">Transcription regulation</keyword>
<reference evidence="5 8" key="1">
    <citation type="submission" date="2015-09" db="EMBL/GenBank/DDBJ databases">
        <authorList>
            <consortium name="Pathogen Informatics"/>
        </authorList>
    </citation>
    <scope>NUCLEOTIDE SEQUENCE [LARGE SCALE GENOMIC DNA]</scope>
    <source>
        <strain evidence="5 8">2789STDY5834847</strain>
    </source>
</reference>
<evidence type="ECO:0000313" key="5">
    <source>
        <dbReference type="EMBL" id="CUP50259.1"/>
    </source>
</evidence>
<feature type="domain" description="HTH araC/xylS-type" evidence="4">
    <location>
        <begin position="200"/>
        <end position="298"/>
    </location>
</feature>
<dbReference type="RefSeq" id="WP_009017597.1">
    <property type="nucleotide sequence ID" value="NZ_CP103250.1"/>
</dbReference>
<reference evidence="9 10" key="2">
    <citation type="journal article" date="2019" name="Nat. Med.">
        <title>A library of human gut bacterial isolates paired with longitudinal multiomics data enables mechanistic microbiome research.</title>
        <authorList>
            <person name="Poyet M."/>
            <person name="Groussin M."/>
            <person name="Gibbons S.M."/>
            <person name="Avila-Pacheco J."/>
            <person name="Jiang X."/>
            <person name="Kearney S.M."/>
            <person name="Perrotta A.R."/>
            <person name="Berdy B."/>
            <person name="Zhao S."/>
            <person name="Lieberman T.D."/>
            <person name="Swanson P.K."/>
            <person name="Smith M."/>
            <person name="Roesemann S."/>
            <person name="Alexander J.E."/>
            <person name="Rich S.A."/>
            <person name="Livny J."/>
            <person name="Vlamakis H."/>
            <person name="Clish C."/>
            <person name="Bullock K."/>
            <person name="Deik A."/>
            <person name="Scott J."/>
            <person name="Pierce K.A."/>
            <person name="Xavier R.J."/>
            <person name="Alm E.J."/>
        </authorList>
    </citation>
    <scope>NUCLEOTIDE SEQUENCE [LARGE SCALE GENOMIC DNA]</scope>
    <source>
        <strain evidence="6 10">BIOML-A36</strain>
        <strain evidence="7 9">BIOML-A37</strain>
    </source>
</reference>
<dbReference type="PROSITE" id="PS01124">
    <property type="entry name" value="HTH_ARAC_FAMILY_2"/>
    <property type="match status" value="1"/>
</dbReference>
<dbReference type="SMART" id="SM00342">
    <property type="entry name" value="HTH_ARAC"/>
    <property type="match status" value="1"/>
</dbReference>
<gene>
    <name evidence="5" type="primary">araC_3</name>
    <name evidence="5" type="ORF">ERS852462_03827</name>
    <name evidence="6" type="ORF">GAQ70_21025</name>
    <name evidence="7" type="ORF">GAQ75_21830</name>
</gene>
<evidence type="ECO:0000256" key="1">
    <source>
        <dbReference type="ARBA" id="ARBA00023015"/>
    </source>
</evidence>
<dbReference type="GO" id="GO:0043565">
    <property type="term" value="F:sequence-specific DNA binding"/>
    <property type="evidence" value="ECO:0007669"/>
    <property type="project" value="InterPro"/>
</dbReference>
<evidence type="ECO:0000313" key="8">
    <source>
        <dbReference type="Proteomes" id="UP000095614"/>
    </source>
</evidence>
<keyword evidence="2" id="KW-0238">DNA-binding</keyword>
<evidence type="ECO:0000256" key="3">
    <source>
        <dbReference type="ARBA" id="ARBA00023163"/>
    </source>
</evidence>
<evidence type="ECO:0000313" key="7">
    <source>
        <dbReference type="EMBL" id="KAB4120395.1"/>
    </source>
</evidence>
<dbReference type="EMBL" id="WCUQ01000019">
    <property type="protein sequence ID" value="KAB4120395.1"/>
    <property type="molecule type" value="Genomic_DNA"/>
</dbReference>
<keyword evidence="3" id="KW-0804">Transcription</keyword>
<evidence type="ECO:0000313" key="9">
    <source>
        <dbReference type="Proteomes" id="UP000438773"/>
    </source>
</evidence>
<dbReference type="GO" id="GO:0003700">
    <property type="term" value="F:DNA-binding transcription factor activity"/>
    <property type="evidence" value="ECO:0007669"/>
    <property type="project" value="InterPro"/>
</dbReference>
<dbReference type="SUPFAM" id="SSF46689">
    <property type="entry name" value="Homeodomain-like"/>
    <property type="match status" value="2"/>
</dbReference>
<dbReference type="PANTHER" id="PTHR43280">
    <property type="entry name" value="ARAC-FAMILY TRANSCRIPTIONAL REGULATOR"/>
    <property type="match status" value="1"/>
</dbReference>
<dbReference type="Proteomes" id="UP000438773">
    <property type="component" value="Unassembled WGS sequence"/>
</dbReference>
<dbReference type="EMBL" id="CZAF01000012">
    <property type="protein sequence ID" value="CUP50259.1"/>
    <property type="molecule type" value="Genomic_DNA"/>
</dbReference>
<organism evidence="5 8">
    <name type="scientific">Bacteroides uniformis</name>
    <dbReference type="NCBI Taxonomy" id="820"/>
    <lineage>
        <taxon>Bacteria</taxon>
        <taxon>Pseudomonadati</taxon>
        <taxon>Bacteroidota</taxon>
        <taxon>Bacteroidia</taxon>
        <taxon>Bacteroidales</taxon>
        <taxon>Bacteroidaceae</taxon>
        <taxon>Bacteroides</taxon>
    </lineage>
</organism>
<proteinExistence type="predicted"/>
<dbReference type="PANTHER" id="PTHR43280:SF2">
    <property type="entry name" value="HTH-TYPE TRANSCRIPTIONAL REGULATOR EXSA"/>
    <property type="match status" value="1"/>
</dbReference>
<dbReference type="InterPro" id="IPR009057">
    <property type="entry name" value="Homeodomain-like_sf"/>
</dbReference>
<evidence type="ECO:0000256" key="2">
    <source>
        <dbReference type="ARBA" id="ARBA00023125"/>
    </source>
</evidence>
<dbReference type="Gene3D" id="1.10.10.60">
    <property type="entry name" value="Homeodomain-like"/>
    <property type="match status" value="2"/>
</dbReference>
<protein>
    <submittedName>
        <fullName evidence="6">Helix-turn-helix transcriptional regulator</fullName>
    </submittedName>
    <submittedName>
        <fullName evidence="5">Putative Transcriptional regulator</fullName>
    </submittedName>
</protein>
<dbReference type="OrthoDB" id="1007602at2"/>
<dbReference type="EMBL" id="WCUP01000023">
    <property type="protein sequence ID" value="KAB4102615.1"/>
    <property type="molecule type" value="Genomic_DNA"/>
</dbReference>
<dbReference type="Pfam" id="PF12833">
    <property type="entry name" value="HTH_18"/>
    <property type="match status" value="1"/>
</dbReference>
<accession>A0A174NWJ5</accession>
<evidence type="ECO:0000259" key="4">
    <source>
        <dbReference type="PROSITE" id="PS01124"/>
    </source>
</evidence>
<dbReference type="Proteomes" id="UP000441711">
    <property type="component" value="Unassembled WGS sequence"/>
</dbReference>
<evidence type="ECO:0000313" key="6">
    <source>
        <dbReference type="EMBL" id="KAB4102615.1"/>
    </source>
</evidence>